<dbReference type="RefSeq" id="WP_010594180.1">
    <property type="nucleotide sequence ID" value="NZ_CP023714.1"/>
</dbReference>
<organism evidence="1 2">
    <name type="scientific">Rhodococcus ruber</name>
    <dbReference type="NCBI Taxonomy" id="1830"/>
    <lineage>
        <taxon>Bacteria</taxon>
        <taxon>Bacillati</taxon>
        <taxon>Actinomycetota</taxon>
        <taxon>Actinomycetes</taxon>
        <taxon>Mycobacteriales</taxon>
        <taxon>Nocardiaceae</taxon>
        <taxon>Rhodococcus</taxon>
    </lineage>
</organism>
<gene>
    <name evidence="1" type="ORF">RHRU231_550028</name>
</gene>
<dbReference type="GeneID" id="66833286"/>
<dbReference type="SUPFAM" id="SSF52343">
    <property type="entry name" value="Ferredoxin reductase-like, C-terminal NADP-linked domain"/>
    <property type="match status" value="1"/>
</dbReference>
<evidence type="ECO:0000313" key="2">
    <source>
        <dbReference type="Proteomes" id="UP000042997"/>
    </source>
</evidence>
<dbReference type="EMBL" id="CCSD01000067">
    <property type="protein sequence ID" value="CDZ89742.1"/>
    <property type="molecule type" value="Genomic_DNA"/>
</dbReference>
<proteinExistence type="predicted"/>
<protein>
    <submittedName>
        <fullName evidence="1">Uncharacterized protein</fullName>
    </submittedName>
</protein>
<dbReference type="AlphaFoldDB" id="A0A098BND5"/>
<reference evidence="1 2" key="1">
    <citation type="journal article" date="2014" name="Genome Announc.">
        <title>Draft Genome Sequence of Propane- and Butane-Oxidizing Actinobacterium Rhodococcus ruber IEGM 231.</title>
        <authorList>
            <person name="Ivshina I.B."/>
            <person name="Kuyukina M.S."/>
            <person name="Krivoruchko A.V."/>
            <person name="Barbe V."/>
            <person name="Fischer C."/>
        </authorList>
    </citation>
    <scope>NUCLEOTIDE SEQUENCE [LARGE SCALE GENOMIC DNA]</scope>
</reference>
<dbReference type="Proteomes" id="UP000042997">
    <property type="component" value="Unassembled WGS sequence"/>
</dbReference>
<evidence type="ECO:0000313" key="1">
    <source>
        <dbReference type="EMBL" id="CDZ89742.1"/>
    </source>
</evidence>
<name>A0A098BND5_9NOCA</name>
<sequence>MEFHVRRVSGGWVSPYIVGHARVGETWVLGSGDWSGHDVQIAGPPAMIQATEFRLQAAGVPADRLRHDPLY</sequence>
<accession>A0A098BND5</accession>
<dbReference type="InterPro" id="IPR039261">
    <property type="entry name" value="FNR_nucleotide-bd"/>
</dbReference>